<sequence length="66" mass="6611">VAEEVSADRVAGLDAVDGHSAGRAALDGHGADRIAGQVAADLAAGEVAVRVDGKPEGHLKTPRLFP</sequence>
<name>A0A699XKA3_TANCI</name>
<organism evidence="1">
    <name type="scientific">Tanacetum cinerariifolium</name>
    <name type="common">Dalmatian daisy</name>
    <name type="synonym">Chrysanthemum cinerariifolium</name>
    <dbReference type="NCBI Taxonomy" id="118510"/>
    <lineage>
        <taxon>Eukaryota</taxon>
        <taxon>Viridiplantae</taxon>
        <taxon>Streptophyta</taxon>
        <taxon>Embryophyta</taxon>
        <taxon>Tracheophyta</taxon>
        <taxon>Spermatophyta</taxon>
        <taxon>Magnoliopsida</taxon>
        <taxon>eudicotyledons</taxon>
        <taxon>Gunneridae</taxon>
        <taxon>Pentapetalae</taxon>
        <taxon>asterids</taxon>
        <taxon>campanulids</taxon>
        <taxon>Asterales</taxon>
        <taxon>Asteraceae</taxon>
        <taxon>Asteroideae</taxon>
        <taxon>Anthemideae</taxon>
        <taxon>Anthemidinae</taxon>
        <taxon>Tanacetum</taxon>
    </lineage>
</organism>
<comment type="caution">
    <text evidence="1">The sequence shown here is derived from an EMBL/GenBank/DDBJ whole genome shotgun (WGS) entry which is preliminary data.</text>
</comment>
<evidence type="ECO:0000313" key="1">
    <source>
        <dbReference type="EMBL" id="GFD59633.1"/>
    </source>
</evidence>
<dbReference type="EMBL" id="BKCJ011867493">
    <property type="protein sequence ID" value="GFD59633.1"/>
    <property type="molecule type" value="Genomic_DNA"/>
</dbReference>
<feature type="non-terminal residue" evidence="1">
    <location>
        <position position="1"/>
    </location>
</feature>
<reference evidence="1" key="1">
    <citation type="journal article" date="2019" name="Sci. Rep.">
        <title>Draft genome of Tanacetum cinerariifolium, the natural source of mosquito coil.</title>
        <authorList>
            <person name="Yamashiro T."/>
            <person name="Shiraishi A."/>
            <person name="Satake H."/>
            <person name="Nakayama K."/>
        </authorList>
    </citation>
    <scope>NUCLEOTIDE SEQUENCE</scope>
</reference>
<accession>A0A699XKA3</accession>
<dbReference type="AlphaFoldDB" id="A0A699XKA3"/>
<proteinExistence type="predicted"/>
<protein>
    <submittedName>
        <fullName evidence="1">Uncharacterized protein</fullName>
    </submittedName>
</protein>
<gene>
    <name evidence="1" type="ORF">Tci_931602</name>
</gene>